<reference evidence="9" key="2">
    <citation type="submission" date="2020-11" db="EMBL/GenBank/DDBJ databases">
        <authorList>
            <person name="Cecchin M."/>
            <person name="Marcolungo L."/>
            <person name="Rossato M."/>
            <person name="Girolomoni L."/>
            <person name="Cosentino E."/>
            <person name="Cuine S."/>
            <person name="Li-Beisson Y."/>
            <person name="Delledonne M."/>
            <person name="Ballottari M."/>
        </authorList>
    </citation>
    <scope>NUCLEOTIDE SEQUENCE</scope>
    <source>
        <strain evidence="9">211/11P</strain>
        <tissue evidence="9">Whole cell</tissue>
    </source>
</reference>
<dbReference type="EMBL" id="SIDB01000002">
    <property type="protein sequence ID" value="KAI3436430.1"/>
    <property type="molecule type" value="Genomic_DNA"/>
</dbReference>
<name>A0A9D4TWY5_CHLVU</name>
<comment type="subcellular location">
    <subcellularLocation>
        <location evidence="1">Membrane</location>
        <topology evidence="1">Multi-pass membrane protein</topology>
    </subcellularLocation>
</comment>
<evidence type="ECO:0000259" key="7">
    <source>
        <dbReference type="Pfam" id="PF01794"/>
    </source>
</evidence>
<dbReference type="InterPro" id="IPR039261">
    <property type="entry name" value="FNR_nucleotide-bd"/>
</dbReference>
<feature type="domain" description="Ferric oxidoreductase" evidence="7">
    <location>
        <begin position="190"/>
        <end position="311"/>
    </location>
</feature>
<organism evidence="9 10">
    <name type="scientific">Chlorella vulgaris</name>
    <name type="common">Green alga</name>
    <dbReference type="NCBI Taxonomy" id="3077"/>
    <lineage>
        <taxon>Eukaryota</taxon>
        <taxon>Viridiplantae</taxon>
        <taxon>Chlorophyta</taxon>
        <taxon>core chlorophytes</taxon>
        <taxon>Trebouxiophyceae</taxon>
        <taxon>Chlorellales</taxon>
        <taxon>Chlorellaceae</taxon>
        <taxon>Chlorella clade</taxon>
        <taxon>Chlorella</taxon>
    </lineage>
</organism>
<feature type="transmembrane region" description="Helical" evidence="6">
    <location>
        <begin position="269"/>
        <end position="289"/>
    </location>
</feature>
<keyword evidence="10" id="KW-1185">Reference proteome</keyword>
<feature type="domain" description="Ferric reductase NAD binding" evidence="8">
    <location>
        <begin position="450"/>
        <end position="534"/>
    </location>
</feature>
<protein>
    <submittedName>
        <fullName evidence="9">Uncharacterized protein</fullName>
    </submittedName>
</protein>
<evidence type="ECO:0000256" key="2">
    <source>
        <dbReference type="ARBA" id="ARBA00022692"/>
    </source>
</evidence>
<dbReference type="SFLD" id="SFLDG01168">
    <property type="entry name" value="Ferric_reductase_subgroup_(FRE"/>
    <property type="match status" value="1"/>
</dbReference>
<dbReference type="InterPro" id="IPR013121">
    <property type="entry name" value="Fe_red_NAD-bd_6"/>
</dbReference>
<dbReference type="Pfam" id="PF08030">
    <property type="entry name" value="NAD_binding_6"/>
    <property type="match status" value="1"/>
</dbReference>
<keyword evidence="3 6" id="KW-1133">Transmembrane helix</keyword>
<feature type="transmembrane region" description="Helical" evidence="6">
    <location>
        <begin position="227"/>
        <end position="249"/>
    </location>
</feature>
<dbReference type="Proteomes" id="UP001055712">
    <property type="component" value="Unassembled WGS sequence"/>
</dbReference>
<evidence type="ECO:0000256" key="3">
    <source>
        <dbReference type="ARBA" id="ARBA00022989"/>
    </source>
</evidence>
<feature type="transmembrane region" description="Helical" evidence="6">
    <location>
        <begin position="185"/>
        <end position="202"/>
    </location>
</feature>
<keyword evidence="2 6" id="KW-0812">Transmembrane</keyword>
<evidence type="ECO:0000256" key="4">
    <source>
        <dbReference type="ARBA" id="ARBA00023002"/>
    </source>
</evidence>
<dbReference type="CDD" id="cd06186">
    <property type="entry name" value="NOX_Duox_like_FAD_NADP"/>
    <property type="match status" value="1"/>
</dbReference>
<proteinExistence type="predicted"/>
<reference evidence="9" key="1">
    <citation type="journal article" date="2019" name="Plant J.">
        <title>Chlorella vulgaris genome assembly and annotation reveals the molecular basis for metabolic acclimation to high light conditions.</title>
        <authorList>
            <person name="Cecchin M."/>
            <person name="Marcolungo L."/>
            <person name="Rossato M."/>
            <person name="Girolomoni L."/>
            <person name="Cosentino E."/>
            <person name="Cuine S."/>
            <person name="Li-Beisson Y."/>
            <person name="Delledonne M."/>
            <person name="Ballottari M."/>
        </authorList>
    </citation>
    <scope>NUCLEOTIDE SEQUENCE</scope>
    <source>
        <strain evidence="9">211/11P</strain>
    </source>
</reference>
<dbReference type="PANTHER" id="PTHR11972">
    <property type="entry name" value="NADPH OXIDASE"/>
    <property type="match status" value="1"/>
</dbReference>
<comment type="caution">
    <text evidence="9">The sequence shown here is derived from an EMBL/GenBank/DDBJ whole genome shotgun (WGS) entry which is preliminary data.</text>
</comment>
<feature type="transmembrane region" description="Helical" evidence="6">
    <location>
        <begin position="296"/>
        <end position="314"/>
    </location>
</feature>
<feature type="transmembrane region" description="Helical" evidence="6">
    <location>
        <begin position="75"/>
        <end position="105"/>
    </location>
</feature>
<evidence type="ECO:0000256" key="1">
    <source>
        <dbReference type="ARBA" id="ARBA00004141"/>
    </source>
</evidence>
<keyword evidence="5 6" id="KW-0472">Membrane</keyword>
<gene>
    <name evidence="9" type="ORF">D9Q98_005847</name>
</gene>
<feature type="transmembrane region" description="Helical" evidence="6">
    <location>
        <begin position="126"/>
        <end position="153"/>
    </location>
</feature>
<dbReference type="GO" id="GO:0005886">
    <property type="term" value="C:plasma membrane"/>
    <property type="evidence" value="ECO:0007669"/>
    <property type="project" value="TreeGrafter"/>
</dbReference>
<dbReference type="SFLD" id="SFLDS00052">
    <property type="entry name" value="Ferric_Reductase_Domain"/>
    <property type="match status" value="1"/>
</dbReference>
<dbReference type="SUPFAM" id="SSF52343">
    <property type="entry name" value="Ferredoxin reductase-like, C-terminal NADP-linked domain"/>
    <property type="match status" value="1"/>
</dbReference>
<dbReference type="AlphaFoldDB" id="A0A9D4TWY5"/>
<evidence type="ECO:0000313" key="10">
    <source>
        <dbReference type="Proteomes" id="UP001055712"/>
    </source>
</evidence>
<feature type="transmembrane region" description="Helical" evidence="6">
    <location>
        <begin position="612"/>
        <end position="636"/>
    </location>
</feature>
<evidence type="ECO:0000259" key="8">
    <source>
        <dbReference type="Pfam" id="PF08030"/>
    </source>
</evidence>
<dbReference type="InterPro" id="IPR013130">
    <property type="entry name" value="Fe3_Rdtase_TM_dom"/>
</dbReference>
<dbReference type="OrthoDB" id="167398at2759"/>
<dbReference type="InterPro" id="IPR050369">
    <property type="entry name" value="RBOH/FRE"/>
</dbReference>
<keyword evidence="4" id="KW-0560">Oxidoreductase</keyword>
<accession>A0A9D4TWY5</accession>
<evidence type="ECO:0000256" key="6">
    <source>
        <dbReference type="SAM" id="Phobius"/>
    </source>
</evidence>
<feature type="transmembrane region" description="Helical" evidence="6">
    <location>
        <begin position="660"/>
        <end position="685"/>
    </location>
</feature>
<sequence length="795" mass="87874">MKTQGWVLPAAASLARAALKLVIAGCIGLFNYYAFGWLLPAFEVQVAALYANWGLDYPYSGSLGAQTMDPYDTTVVAFLWLPVLVAALATYLLIAIPHGTVPRIYSRLKRQIGRVMAWEAYPRRFWIWWCGGMSVRDLIVVAIIAAYNLYYFINYYLDYAHQLAAVSDAGIAYPQSYSLLMLERVALIFGLMMWPNIWLLFLPMPQSSFLQALTGIQFTEMIRYHRWIGHVTLWVLSGHAWLYYLYWAISKEFWYQFSDWSTVSSINNLAGTISYLFGLVLWSTSLSFVRRKFFEVFYRCHIVCFLGFTLFAYIHYFWSWTYFLPGLLMYGVDVVLRAGQMSNTTLVTAASVDNESGVATLQFRSAQAPNACPIKELFLLVPSISRWQWHPITVAGTSADKDTGGSVHTLNIKRYGKWTKDLMERLQRNEPLPVRVSTTGVPKHCIWEGCDAVVMLGGGIGATPLLSILRDMLALRAADKESVKSSLPGRVHFVWASRNPREFCILDAELLEAARASHGWLTIELYSTRGVTVSTDILPVKAIGAADGISDSASDGEGASTPTGSFEKKDLGDISATTIGATCLSADTSGVLSSPLFQKYARVIQPQVAGTVHLLVVYVLVWLAAFLATALGSNFWGETFTWSYSSAIDPSNSFYWKLGMVWFFCQFIVAVGAPYLLAVLPVHLWRYWQDTKRSSAGVLPLAAPQRPTGHGAGCKMVGGMLTACGEAGLEIMSGRPQPTEVLQAVSKDLTACHTVGVFVGGPEAMTHAVQLEVAGMNGCGRSGPYYAFSALAHTM</sequence>
<dbReference type="PANTHER" id="PTHR11972:SF69">
    <property type="entry name" value="FERRIC REDUCTION OXIDASE 6-RELATED"/>
    <property type="match status" value="1"/>
</dbReference>
<dbReference type="GO" id="GO:0016491">
    <property type="term" value="F:oxidoreductase activity"/>
    <property type="evidence" value="ECO:0007669"/>
    <property type="project" value="UniProtKB-KW"/>
</dbReference>
<dbReference type="Pfam" id="PF01794">
    <property type="entry name" value="Ferric_reduct"/>
    <property type="match status" value="1"/>
</dbReference>
<dbReference type="Gene3D" id="3.40.50.80">
    <property type="entry name" value="Nucleotide-binding domain of ferredoxin-NADP reductase (FNR) module"/>
    <property type="match status" value="1"/>
</dbReference>
<evidence type="ECO:0000256" key="5">
    <source>
        <dbReference type="ARBA" id="ARBA00023136"/>
    </source>
</evidence>
<evidence type="ECO:0000313" key="9">
    <source>
        <dbReference type="EMBL" id="KAI3436430.1"/>
    </source>
</evidence>